<dbReference type="AlphaFoldDB" id="A0A0S1MK90"/>
<dbReference type="EMBL" id="KT247128">
    <property type="protein sequence ID" value="ALL41217.1"/>
    <property type="molecule type" value="mRNA"/>
</dbReference>
<protein>
    <submittedName>
        <fullName evidence="1">Uncharacterized protein</fullName>
    </submittedName>
</protein>
<organism evidence="1">
    <name type="scientific">Phakopsora pachyrhizi</name>
    <name type="common">Asian soybean rust disease fungus</name>
    <dbReference type="NCBI Taxonomy" id="170000"/>
    <lineage>
        <taxon>Eukaryota</taxon>
        <taxon>Fungi</taxon>
        <taxon>Dikarya</taxon>
        <taxon>Basidiomycota</taxon>
        <taxon>Pucciniomycotina</taxon>
        <taxon>Pucciniomycetes</taxon>
        <taxon>Pucciniales</taxon>
        <taxon>Phakopsoraceae</taxon>
        <taxon>Phakopsora</taxon>
    </lineage>
</organism>
<evidence type="ECO:0000313" key="1">
    <source>
        <dbReference type="EMBL" id="ALL41217.1"/>
    </source>
</evidence>
<sequence>MRKMCKLLICGIVIVVNLAPFSQFSDYSQSFHGN</sequence>
<name>A0A0S1MK90_PHAPC</name>
<proteinExistence type="evidence at transcript level"/>
<accession>A0A0S1MK90</accession>
<reference evidence="1" key="1">
    <citation type="submission" date="2015-07" db="EMBL/GenBank/DDBJ databases">
        <title>Elucidating the P. pachyrhizi secretome and potential effectors.</title>
        <authorList>
            <person name="de Carvalho M.C.C.G."/>
            <person name="Nascimento L.C."/>
            <person name="Darben L.M."/>
            <person name="Polizel-Podanosqui A.M."/>
            <person name="Lopes-Caitar V.S."/>
            <person name="Rocha C.S."/>
            <person name="Qi M."/>
            <person name="Carazolle M."/>
            <person name="Kuwahara M.K."/>
            <person name="Pereira G.A.G."/>
            <person name="Abdelnoor R.V."/>
            <person name="Whitham S.A."/>
            <person name="Marcelino-Guimaraes F.C."/>
        </authorList>
    </citation>
    <scope>NUCLEOTIDE SEQUENCE</scope>
</reference>